<name>A0A2T0REC2_9ACTN</name>
<keyword evidence="1" id="KW-0812">Transmembrane</keyword>
<reference evidence="2 3" key="1">
    <citation type="submission" date="2018-03" db="EMBL/GenBank/DDBJ databases">
        <title>Genomic Encyclopedia of Archaeal and Bacterial Type Strains, Phase II (KMG-II): from individual species to whole genera.</title>
        <authorList>
            <person name="Goeker M."/>
        </authorList>
    </citation>
    <scope>NUCLEOTIDE SEQUENCE [LARGE SCALE GENOMIC DNA]</scope>
    <source>
        <strain evidence="2 3">DSM 45348</strain>
    </source>
</reference>
<keyword evidence="3" id="KW-1185">Reference proteome</keyword>
<evidence type="ECO:0000313" key="3">
    <source>
        <dbReference type="Proteomes" id="UP000239209"/>
    </source>
</evidence>
<protein>
    <submittedName>
        <fullName evidence="2">Uncharacterized protein</fullName>
    </submittedName>
</protein>
<proteinExistence type="predicted"/>
<dbReference type="AlphaFoldDB" id="A0A2T0REC2"/>
<accession>A0A2T0REC2</accession>
<comment type="caution">
    <text evidence="2">The sequence shown here is derived from an EMBL/GenBank/DDBJ whole genome shotgun (WGS) entry which is preliminary data.</text>
</comment>
<sequence>MSAAMTAVLERACESEPPVGDAVEDIFRRADRLRRRRARTVILAGLVAVVIVILLGYALTTVLLPGPKPRSAAAVAVAQPRPSAVLDPVLAVLAPPVDAKAYRVVPSEPSSGPGWRQYTVTDRDGRPRGMIEVAVFDAPAGLCLPVLADPSACAQPDRTRAGIEYARYADTADVDWQVRQVIARRVVDGRTVAVQATGARGTGDTDRGSPPLTTREVAQAATNPRLIDAFGLGEHCNAPAPSCPILKIAVRPAG</sequence>
<evidence type="ECO:0000313" key="2">
    <source>
        <dbReference type="EMBL" id="PRY19505.1"/>
    </source>
</evidence>
<dbReference type="Proteomes" id="UP000239209">
    <property type="component" value="Unassembled WGS sequence"/>
</dbReference>
<evidence type="ECO:0000256" key="1">
    <source>
        <dbReference type="SAM" id="Phobius"/>
    </source>
</evidence>
<feature type="transmembrane region" description="Helical" evidence="1">
    <location>
        <begin position="38"/>
        <end position="59"/>
    </location>
</feature>
<keyword evidence="1" id="KW-0472">Membrane</keyword>
<gene>
    <name evidence="2" type="ORF">CLV70_13234</name>
</gene>
<dbReference type="EMBL" id="PVZG01000032">
    <property type="protein sequence ID" value="PRY19505.1"/>
    <property type="molecule type" value="Genomic_DNA"/>
</dbReference>
<organism evidence="2 3">
    <name type="scientific">Pseudosporangium ferrugineum</name>
    <dbReference type="NCBI Taxonomy" id="439699"/>
    <lineage>
        <taxon>Bacteria</taxon>
        <taxon>Bacillati</taxon>
        <taxon>Actinomycetota</taxon>
        <taxon>Actinomycetes</taxon>
        <taxon>Micromonosporales</taxon>
        <taxon>Micromonosporaceae</taxon>
        <taxon>Pseudosporangium</taxon>
    </lineage>
</organism>
<keyword evidence="1" id="KW-1133">Transmembrane helix</keyword>